<sequence>MALFKAWCAGTEDKSKKKTFRTYLEKGGGRAAVLTQLGEAVRTHYDQADRIAGDVARPRIRRRLRNLRALLPQSKRARSGDLGEILASELVEEGMGFRVSVRRMRFKDDGETAHRVAGPMPWPGCPGRDRKTDSSGGFRRAGRGQDIICIDQ</sequence>
<evidence type="ECO:0000259" key="2">
    <source>
        <dbReference type="Pfam" id="PF08878"/>
    </source>
</evidence>
<evidence type="ECO:0000256" key="1">
    <source>
        <dbReference type="SAM" id="MobiDB-lite"/>
    </source>
</evidence>
<dbReference type="Proteomes" id="UP000016223">
    <property type="component" value="Chromosome 1"/>
</dbReference>
<organism evidence="3 4">
    <name type="scientific">Variovorax paradoxus B4</name>
    <dbReference type="NCBI Taxonomy" id="1246301"/>
    <lineage>
        <taxon>Bacteria</taxon>
        <taxon>Pseudomonadati</taxon>
        <taxon>Pseudomonadota</taxon>
        <taxon>Betaproteobacteria</taxon>
        <taxon>Burkholderiales</taxon>
        <taxon>Comamonadaceae</taxon>
        <taxon>Variovorax</taxon>
    </lineage>
</organism>
<accession>T1XAG6</accession>
<protein>
    <recommendedName>
        <fullName evidence="2">Anti-bacteriophage protein A/HamA C-terminal domain-containing protein</fullName>
    </recommendedName>
</protein>
<name>T1XAG6_VARPD</name>
<evidence type="ECO:0000313" key="4">
    <source>
        <dbReference type="Proteomes" id="UP000016223"/>
    </source>
</evidence>
<gene>
    <name evidence="3" type="ORF">VAPA_1c24360</name>
</gene>
<dbReference type="Pfam" id="PF08878">
    <property type="entry name" value="HamA"/>
    <property type="match status" value="1"/>
</dbReference>
<feature type="region of interest" description="Disordered" evidence="1">
    <location>
        <begin position="114"/>
        <end position="145"/>
    </location>
</feature>
<dbReference type="KEGG" id="vpd:VAPA_1c24360"/>
<evidence type="ECO:0000313" key="3">
    <source>
        <dbReference type="EMBL" id="AGU49538.1"/>
    </source>
</evidence>
<dbReference type="AlphaFoldDB" id="T1XAG6"/>
<proteinExistence type="predicted"/>
<dbReference type="InterPro" id="IPR014976">
    <property type="entry name" value="AbpA_HamA_C"/>
</dbReference>
<reference evidence="3 4" key="1">
    <citation type="submission" date="2012-10" db="EMBL/GenBank/DDBJ databases">
        <title>Genome sequence of Variovorax paradoxus B4.</title>
        <authorList>
            <person name="Schuldes J."/>
            <person name="Brandt U."/>
            <person name="Hiessl S."/>
            <person name="Wuebbeler J.H."/>
            <person name="Thuermer A."/>
            <person name="Steinbuechel A."/>
            <person name="Daniel R."/>
        </authorList>
    </citation>
    <scope>NUCLEOTIDE SEQUENCE [LARGE SCALE GENOMIC DNA]</scope>
    <source>
        <strain evidence="3 4">B4</strain>
    </source>
</reference>
<feature type="domain" description="Anti-bacteriophage protein A/HamA C-terminal" evidence="2">
    <location>
        <begin position="4"/>
        <end position="111"/>
    </location>
</feature>
<dbReference type="HOGENOM" id="CLU_1721566_0_0_4"/>
<dbReference type="EMBL" id="CP003911">
    <property type="protein sequence ID" value="AGU49538.1"/>
    <property type="molecule type" value="Genomic_DNA"/>
</dbReference>